<proteinExistence type="predicted"/>
<name>A0A177N9P5_9GAMM</name>
<sequence length="103" mass="12496">MSVDNSVYRMSKALPVACKYWRFVELYEFWTVLFFDVYQCLSLILFYFKELFCQALFAAGWLRLCVHNFRGRHQFWGRNGDFLRLFKSSQVQAAEQICDNYRF</sequence>
<gene>
    <name evidence="2" type="ORF">A1507_15040</name>
</gene>
<evidence type="ECO:0000313" key="3">
    <source>
        <dbReference type="Proteomes" id="UP000077857"/>
    </source>
</evidence>
<organism evidence="2 3">
    <name type="scientific">Methylomonas koyamae</name>
    <dbReference type="NCBI Taxonomy" id="702114"/>
    <lineage>
        <taxon>Bacteria</taxon>
        <taxon>Pseudomonadati</taxon>
        <taxon>Pseudomonadota</taxon>
        <taxon>Gammaproteobacteria</taxon>
        <taxon>Methylococcales</taxon>
        <taxon>Methylococcaceae</taxon>
        <taxon>Methylomonas</taxon>
    </lineage>
</organism>
<evidence type="ECO:0000313" key="2">
    <source>
        <dbReference type="EMBL" id="OAI14605.1"/>
    </source>
</evidence>
<keyword evidence="1" id="KW-0472">Membrane</keyword>
<evidence type="ECO:0000256" key="1">
    <source>
        <dbReference type="SAM" id="Phobius"/>
    </source>
</evidence>
<accession>A0A177N9P5</accession>
<feature type="transmembrane region" description="Helical" evidence="1">
    <location>
        <begin position="29"/>
        <end position="48"/>
    </location>
</feature>
<dbReference type="Proteomes" id="UP000077857">
    <property type="component" value="Unassembled WGS sequence"/>
</dbReference>
<dbReference type="AlphaFoldDB" id="A0A177N9P5"/>
<keyword evidence="1" id="KW-1133">Transmembrane helix</keyword>
<comment type="caution">
    <text evidence="2">The sequence shown here is derived from an EMBL/GenBank/DDBJ whole genome shotgun (WGS) entry which is preliminary data.</text>
</comment>
<keyword evidence="1" id="KW-0812">Transmembrane</keyword>
<reference evidence="2 3" key="1">
    <citation type="submission" date="2016-03" db="EMBL/GenBank/DDBJ databases">
        <authorList>
            <person name="Ploux O."/>
        </authorList>
    </citation>
    <scope>NUCLEOTIDE SEQUENCE [LARGE SCALE GENOMIC DNA]</scope>
    <source>
        <strain evidence="2 3">R-45378</strain>
    </source>
</reference>
<dbReference type="EMBL" id="LUUJ01000087">
    <property type="protein sequence ID" value="OAI14605.1"/>
    <property type="molecule type" value="Genomic_DNA"/>
</dbReference>
<protein>
    <submittedName>
        <fullName evidence="2">Uncharacterized protein</fullName>
    </submittedName>
</protein>